<dbReference type="InterPro" id="IPR023393">
    <property type="entry name" value="START-like_dom_sf"/>
</dbReference>
<organism evidence="2 3">
    <name type="scientific">Vibrio navarrensis</name>
    <dbReference type="NCBI Taxonomy" id="29495"/>
    <lineage>
        <taxon>Bacteria</taxon>
        <taxon>Pseudomonadati</taxon>
        <taxon>Pseudomonadota</taxon>
        <taxon>Gammaproteobacteria</taxon>
        <taxon>Vibrionales</taxon>
        <taxon>Vibrionaceae</taxon>
        <taxon>Vibrio</taxon>
    </lineage>
</organism>
<dbReference type="CDD" id="cd07818">
    <property type="entry name" value="SRPBCC_1"/>
    <property type="match status" value="1"/>
</dbReference>
<dbReference type="Gene3D" id="3.30.530.20">
    <property type="match status" value="1"/>
</dbReference>
<dbReference type="GeneID" id="43683584"/>
<feature type="domain" description="GyrI-like small molecule binding" evidence="1">
    <location>
        <begin position="164"/>
        <end position="305"/>
    </location>
</feature>
<dbReference type="Gene3D" id="3.20.80.10">
    <property type="entry name" value="Regulatory factor, effector binding domain"/>
    <property type="match status" value="1"/>
</dbReference>
<dbReference type="InterPro" id="IPR019587">
    <property type="entry name" value="Polyketide_cyclase/dehydratase"/>
</dbReference>
<proteinExistence type="predicted"/>
<dbReference type="eggNOG" id="COG4978">
    <property type="taxonomic scope" value="Bacteria"/>
</dbReference>
<reference evidence="2 3" key="1">
    <citation type="submission" date="2014-04" db="EMBL/GenBank/DDBJ databases">
        <title>Genome sequencing of Vibrio navarrensis strains.</title>
        <authorList>
            <person name="Gladney L.M."/>
            <person name="Katz L.S."/>
            <person name="Marino-Ramirez L."/>
            <person name="Jordan I.K."/>
        </authorList>
    </citation>
    <scope>NUCLEOTIDE SEQUENCE [LARGE SCALE GENOMIC DNA]</scope>
    <source>
        <strain evidence="2 3">ATCC 51183</strain>
    </source>
</reference>
<comment type="caution">
    <text evidence="2">The sequence shown here is derived from an EMBL/GenBank/DDBJ whole genome shotgun (WGS) entry which is preliminary data.</text>
</comment>
<keyword evidence="3" id="KW-1185">Reference proteome</keyword>
<dbReference type="SUPFAM" id="SSF55961">
    <property type="entry name" value="Bet v1-like"/>
    <property type="match status" value="1"/>
</dbReference>
<dbReference type="RefSeq" id="WP_039427249.1">
    <property type="nucleotide sequence ID" value="NZ_CP061844.1"/>
</dbReference>
<dbReference type="InterPro" id="IPR029442">
    <property type="entry name" value="GyrI-like"/>
</dbReference>
<protein>
    <submittedName>
        <fullName evidence="2">Transcriptional regulator</fullName>
    </submittedName>
</protein>
<dbReference type="EMBL" id="JMCG01000001">
    <property type="protein sequence ID" value="KGK11690.1"/>
    <property type="molecule type" value="Genomic_DNA"/>
</dbReference>
<accession>A0A099LU99</accession>
<dbReference type="STRING" id="29495.EA26_10385"/>
<sequence length="310" mass="35859">MPECRVSRSIHVEKSVEKTIDYISDFTTWTKWSPWLILEPNSEVVFSTFQQQPGAYYTWKGKRIGQGRMELAHLYDNQLVYRLHFLKPFKSHAEVRFNVTPSGSGCKVEWQYRGHLPWYLFFLKSFIRNMLRMDYDRGLRMLKSALETGHVDSKVRELGERILPETHYIGVWGSATLDEIATLAQRHTDNLNDYAALHNIKACGEQFTLYQSMSMRKRRFDFITCLPVSEPMPVAEKFVAGTIPAGVIFAVEHQGEYQFLGNAWAFAASLTRAKKFKVKSRPLGIEKYLDNPSEVAPDQLRTEVMLFKNG</sequence>
<dbReference type="AlphaFoldDB" id="A0A099LU99"/>
<dbReference type="InterPro" id="IPR011256">
    <property type="entry name" value="Reg_factor_effector_dom_sf"/>
</dbReference>
<dbReference type="Proteomes" id="UP000029994">
    <property type="component" value="Unassembled WGS sequence"/>
</dbReference>
<dbReference type="Pfam" id="PF10604">
    <property type="entry name" value="Polyketide_cyc2"/>
    <property type="match status" value="1"/>
</dbReference>
<evidence type="ECO:0000313" key="3">
    <source>
        <dbReference type="Proteomes" id="UP000029994"/>
    </source>
</evidence>
<name>A0A099LU99_9VIBR</name>
<dbReference type="SUPFAM" id="SSF55136">
    <property type="entry name" value="Probable bacterial effector-binding domain"/>
    <property type="match status" value="1"/>
</dbReference>
<evidence type="ECO:0000259" key="1">
    <source>
        <dbReference type="Pfam" id="PF06445"/>
    </source>
</evidence>
<evidence type="ECO:0000313" key="2">
    <source>
        <dbReference type="EMBL" id="KGK11690.1"/>
    </source>
</evidence>
<gene>
    <name evidence="2" type="ORF">EA26_10385</name>
</gene>
<dbReference type="Pfam" id="PF06445">
    <property type="entry name" value="GyrI-like"/>
    <property type="match status" value="1"/>
</dbReference>